<dbReference type="InterPro" id="IPR015421">
    <property type="entry name" value="PyrdxlP-dep_Trfase_major"/>
</dbReference>
<reference evidence="4 5" key="1">
    <citation type="submission" date="2018-10" db="EMBL/GenBank/DDBJ databases">
        <title>Genomic Encyclopedia of Type Strains, Phase IV (KMG-IV): sequencing the most valuable type-strain genomes for metagenomic binning, comparative biology and taxonomic classification.</title>
        <authorList>
            <person name="Goeker M."/>
        </authorList>
    </citation>
    <scope>NUCLEOTIDE SEQUENCE [LARGE SCALE GENOMIC DNA]</scope>
    <source>
        <strain evidence="4 5">DSM 19791</strain>
    </source>
</reference>
<dbReference type="PANTHER" id="PTHR13693">
    <property type="entry name" value="CLASS II AMINOTRANSFERASE/8-AMINO-7-OXONONANOATE SYNTHASE"/>
    <property type="match status" value="1"/>
</dbReference>
<dbReference type="InterPro" id="IPR015424">
    <property type="entry name" value="PyrdxlP-dep_Trfase"/>
</dbReference>
<dbReference type="InterPro" id="IPR050087">
    <property type="entry name" value="AON_synthase_class-II"/>
</dbReference>
<evidence type="ECO:0000313" key="4">
    <source>
        <dbReference type="EMBL" id="RKS84546.1"/>
    </source>
</evidence>
<proteinExistence type="predicted"/>
<comment type="caution">
    <text evidence="4">The sequence shown here is derived from an EMBL/GenBank/DDBJ whole genome shotgun (WGS) entry which is preliminary data.</text>
</comment>
<gene>
    <name evidence="4" type="ORF">DFR51_3638</name>
</gene>
<keyword evidence="2" id="KW-0808">Transferase</keyword>
<comment type="cofactor">
    <cofactor evidence="1">
        <name>pyridoxal 5'-phosphate</name>
        <dbReference type="ChEBI" id="CHEBI:597326"/>
    </cofactor>
</comment>
<evidence type="ECO:0000313" key="5">
    <source>
        <dbReference type="Proteomes" id="UP000276029"/>
    </source>
</evidence>
<evidence type="ECO:0000256" key="2">
    <source>
        <dbReference type="ARBA" id="ARBA00022679"/>
    </source>
</evidence>
<organism evidence="4 5">
    <name type="scientific">Sphingosinicella microcystinivorans</name>
    <dbReference type="NCBI Taxonomy" id="335406"/>
    <lineage>
        <taxon>Bacteria</taxon>
        <taxon>Pseudomonadati</taxon>
        <taxon>Pseudomonadota</taxon>
        <taxon>Alphaproteobacteria</taxon>
        <taxon>Sphingomonadales</taxon>
        <taxon>Sphingosinicellaceae</taxon>
        <taxon>Sphingosinicella</taxon>
    </lineage>
</organism>
<evidence type="ECO:0000259" key="3">
    <source>
        <dbReference type="Pfam" id="PF00155"/>
    </source>
</evidence>
<dbReference type="PANTHER" id="PTHR13693:SF3">
    <property type="entry name" value="LD36009P"/>
    <property type="match status" value="1"/>
</dbReference>
<protein>
    <submittedName>
        <fullName evidence="4">Glycine C-acetyltransferase/8-amino-7-oxononanoate synthase</fullName>
    </submittedName>
</protein>
<dbReference type="Pfam" id="PF00155">
    <property type="entry name" value="Aminotran_1_2"/>
    <property type="match status" value="1"/>
</dbReference>
<feature type="domain" description="Aminotransferase class I/classII large" evidence="3">
    <location>
        <begin position="22"/>
        <end position="360"/>
    </location>
</feature>
<dbReference type="InterPro" id="IPR004839">
    <property type="entry name" value="Aminotransferase_I/II_large"/>
</dbReference>
<evidence type="ECO:0000256" key="1">
    <source>
        <dbReference type="ARBA" id="ARBA00001933"/>
    </source>
</evidence>
<name>A0ABX9SU94_SPHMI</name>
<sequence length="365" mass="38393">MTAPHRLESPSAARMVIDGRPILNFGGSCYLGLSAQPELVTAGVRAIEQMGSTGQLPRHYNFVLAANLAAEDAAREFFGTEGAIYYATGYLFGPMAMTALADDYDVAVIDESGHYNLVEGARMAQRPIATFAHRDAQDLARVLDRLTAEGKRPLVATDGMFATFGTSPPLAEYQRLIDPHGGWLLVDESHSFGALGPTGQGACEVAGLSGDRVLRGGSMAKAFCAYGGMTVGSAAAIARLWQTPIARGAVSGMSAGAAMTAASLAYVRANPEVLERLRANSNCLRGMLRSCGLAVEENSSPVAAFVHGDAAGMRAIQQALWAQGIFVIYSTYVGAGAEGALRIAAFADHEAEDFERLKAALEPLV</sequence>
<dbReference type="Proteomes" id="UP000276029">
    <property type="component" value="Unassembled WGS sequence"/>
</dbReference>
<accession>A0ABX9SU94</accession>
<dbReference type="Gene3D" id="3.90.1150.10">
    <property type="entry name" value="Aspartate Aminotransferase, domain 1"/>
    <property type="match status" value="1"/>
</dbReference>
<dbReference type="EMBL" id="RBWX01000013">
    <property type="protein sequence ID" value="RKS84546.1"/>
    <property type="molecule type" value="Genomic_DNA"/>
</dbReference>
<dbReference type="InterPro" id="IPR015422">
    <property type="entry name" value="PyrdxlP-dep_Trfase_small"/>
</dbReference>
<keyword evidence="5" id="KW-1185">Reference proteome</keyword>
<dbReference type="SUPFAM" id="SSF53383">
    <property type="entry name" value="PLP-dependent transferases"/>
    <property type="match status" value="1"/>
</dbReference>
<dbReference type="Gene3D" id="3.40.640.10">
    <property type="entry name" value="Type I PLP-dependent aspartate aminotransferase-like (Major domain)"/>
    <property type="match status" value="1"/>
</dbReference>
<dbReference type="RefSeq" id="WP_121053630.1">
    <property type="nucleotide sequence ID" value="NZ_RBWX01000013.1"/>
</dbReference>